<dbReference type="AlphaFoldDB" id="D6ZE03"/>
<gene>
    <name evidence="2" type="ordered locus">Srot_0804</name>
</gene>
<keyword evidence="1" id="KW-1133">Transmembrane helix</keyword>
<reference evidence="2 3" key="1">
    <citation type="journal article" date="2010" name="Stand. Genomic Sci.">
        <title>Complete genome sequence of Segniliparus rotundus type strain (CDC 1076).</title>
        <authorList>
            <person name="Sikorski J."/>
            <person name="Lapidus A."/>
            <person name="Copeland A."/>
            <person name="Misra M."/>
            <person name="Glavina Del Rio T."/>
            <person name="Nolan M."/>
            <person name="Lucas S."/>
            <person name="Chen F."/>
            <person name="Tice H."/>
            <person name="Cheng J.F."/>
            <person name="Jando M."/>
            <person name="Schneider S."/>
            <person name="Bruce D."/>
            <person name="Goodwin L."/>
            <person name="Pitluck S."/>
            <person name="Liolios K."/>
            <person name="Mikhailova N."/>
            <person name="Pati A."/>
            <person name="Ivanova N."/>
            <person name="Mavromatis K."/>
            <person name="Chen A."/>
            <person name="Palaniappan K."/>
            <person name="Chertkov O."/>
            <person name="Land M."/>
            <person name="Hauser L."/>
            <person name="Chang Y.J."/>
            <person name="Jeffries C.D."/>
            <person name="Brettin T."/>
            <person name="Detter J.C."/>
            <person name="Han C."/>
            <person name="Rohde M."/>
            <person name="Goker M."/>
            <person name="Bristow J."/>
            <person name="Eisen J.A."/>
            <person name="Markowitz V."/>
            <person name="Hugenholtz P."/>
            <person name="Kyrpides N.C."/>
            <person name="Klenk H.P."/>
        </authorList>
    </citation>
    <scope>NUCLEOTIDE SEQUENCE [LARGE SCALE GENOMIC DNA]</scope>
    <source>
        <strain evidence="3">ATCC BAA-972 / CDC 1076 / CIP 108378 / DSM 44985 / JCM 13578</strain>
    </source>
</reference>
<dbReference type="STRING" id="640132.Srot_0804"/>
<feature type="transmembrane region" description="Helical" evidence="1">
    <location>
        <begin position="70"/>
        <end position="91"/>
    </location>
</feature>
<keyword evidence="1" id="KW-0812">Transmembrane</keyword>
<dbReference type="EMBL" id="CP001958">
    <property type="protein sequence ID" value="ADG97283.1"/>
    <property type="molecule type" value="Genomic_DNA"/>
</dbReference>
<evidence type="ECO:0000313" key="2">
    <source>
        <dbReference type="EMBL" id="ADG97283.1"/>
    </source>
</evidence>
<sequence>MFTGPVKINPEDKLGTKTQRYLTAALIGWTLWAIPWTEMAAVLWAGYFYHLTKYVVDVPDPTWFWPCLDVITPVGVLLLYASLPMVMIYALRPSPSRKKSSL</sequence>
<organism evidence="2 3">
    <name type="scientific">Segniliparus rotundus (strain ATCC BAA-972 / CDC 1076 / CIP 108378 / DSM 44985 / JCM 13578)</name>
    <dbReference type="NCBI Taxonomy" id="640132"/>
    <lineage>
        <taxon>Bacteria</taxon>
        <taxon>Bacillati</taxon>
        <taxon>Actinomycetota</taxon>
        <taxon>Actinomycetes</taxon>
        <taxon>Mycobacteriales</taxon>
        <taxon>Segniliparaceae</taxon>
        <taxon>Segniliparus</taxon>
    </lineage>
</organism>
<keyword evidence="1" id="KW-0472">Membrane</keyword>
<feature type="transmembrane region" description="Helical" evidence="1">
    <location>
        <begin position="21"/>
        <end position="50"/>
    </location>
</feature>
<evidence type="ECO:0000313" key="3">
    <source>
        <dbReference type="Proteomes" id="UP000002247"/>
    </source>
</evidence>
<dbReference type="KEGG" id="srt:Srot_0804"/>
<dbReference type="Proteomes" id="UP000002247">
    <property type="component" value="Chromosome"/>
</dbReference>
<protein>
    <submittedName>
        <fullName evidence="2">Uncharacterized protein</fullName>
    </submittedName>
</protein>
<keyword evidence="3" id="KW-1185">Reference proteome</keyword>
<proteinExistence type="predicted"/>
<evidence type="ECO:0000256" key="1">
    <source>
        <dbReference type="SAM" id="Phobius"/>
    </source>
</evidence>
<name>D6ZE03_SEGRD</name>
<dbReference type="HOGENOM" id="CLU_2275498_0_0_11"/>
<accession>D6ZE03</accession>